<keyword evidence="5" id="KW-1185">Reference proteome</keyword>
<feature type="domain" description="Fibronectin type-III" evidence="3">
    <location>
        <begin position="774"/>
        <end position="869"/>
    </location>
</feature>
<dbReference type="PROSITE" id="PS50853">
    <property type="entry name" value="FN3"/>
    <property type="match status" value="1"/>
</dbReference>
<feature type="non-terminal residue" evidence="4">
    <location>
        <position position="1"/>
    </location>
</feature>
<dbReference type="AlphaFoldDB" id="A0A8B6H6G6"/>
<feature type="compositionally biased region" description="Basic and acidic residues" evidence="2">
    <location>
        <begin position="465"/>
        <end position="479"/>
    </location>
</feature>
<dbReference type="PANTHER" id="PTHR31594:SF16">
    <property type="entry name" value="SI:CH211-281L24.3"/>
    <property type="match status" value="1"/>
</dbReference>
<organism evidence="4 5">
    <name type="scientific">Mytilus galloprovincialis</name>
    <name type="common">Mediterranean mussel</name>
    <dbReference type="NCBI Taxonomy" id="29158"/>
    <lineage>
        <taxon>Eukaryota</taxon>
        <taxon>Metazoa</taxon>
        <taxon>Spiralia</taxon>
        <taxon>Lophotrochozoa</taxon>
        <taxon>Mollusca</taxon>
        <taxon>Bivalvia</taxon>
        <taxon>Autobranchia</taxon>
        <taxon>Pteriomorphia</taxon>
        <taxon>Mytilida</taxon>
        <taxon>Mytiloidea</taxon>
        <taxon>Mytilidae</taxon>
        <taxon>Mytilinae</taxon>
        <taxon>Mytilus</taxon>
    </lineage>
</organism>
<evidence type="ECO:0000256" key="1">
    <source>
        <dbReference type="SAM" id="Coils"/>
    </source>
</evidence>
<dbReference type="SMART" id="SM00060">
    <property type="entry name" value="FN3"/>
    <property type="match status" value="1"/>
</dbReference>
<gene>
    <name evidence="4" type="ORF">MGAL_10B045070</name>
</gene>
<feature type="region of interest" description="Disordered" evidence="2">
    <location>
        <begin position="462"/>
        <end position="483"/>
    </location>
</feature>
<evidence type="ECO:0000256" key="2">
    <source>
        <dbReference type="SAM" id="MobiDB-lite"/>
    </source>
</evidence>
<evidence type="ECO:0000259" key="3">
    <source>
        <dbReference type="PROSITE" id="PS50853"/>
    </source>
</evidence>
<feature type="region of interest" description="Disordered" evidence="2">
    <location>
        <begin position="667"/>
        <end position="693"/>
    </location>
</feature>
<dbReference type="CDD" id="cd00063">
    <property type="entry name" value="FN3"/>
    <property type="match status" value="1"/>
</dbReference>
<dbReference type="Pfam" id="PF24674">
    <property type="entry name" value="MACPF_SNTX"/>
    <property type="match status" value="1"/>
</dbReference>
<proteinExistence type="predicted"/>
<protein>
    <recommendedName>
        <fullName evidence="3">Fibronectin type-III domain-containing protein</fullName>
    </recommendedName>
</protein>
<feature type="region of interest" description="Disordered" evidence="2">
    <location>
        <begin position="572"/>
        <end position="655"/>
    </location>
</feature>
<evidence type="ECO:0000313" key="5">
    <source>
        <dbReference type="Proteomes" id="UP000596742"/>
    </source>
</evidence>
<feature type="coiled-coil region" evidence="1">
    <location>
        <begin position="219"/>
        <end position="272"/>
    </location>
</feature>
<accession>A0A8B6H6G6</accession>
<dbReference type="SUPFAM" id="SSF49265">
    <property type="entry name" value="Fibronectin type III"/>
    <property type="match status" value="1"/>
</dbReference>
<reference evidence="4" key="1">
    <citation type="submission" date="2018-11" db="EMBL/GenBank/DDBJ databases">
        <authorList>
            <person name="Alioto T."/>
            <person name="Alioto T."/>
        </authorList>
    </citation>
    <scope>NUCLEOTIDE SEQUENCE</scope>
</reference>
<dbReference type="EMBL" id="UYJE01009542">
    <property type="protein sequence ID" value="VDI74340.1"/>
    <property type="molecule type" value="Genomic_DNA"/>
</dbReference>
<dbReference type="Pfam" id="PF00041">
    <property type="entry name" value="fn3"/>
    <property type="match status" value="1"/>
</dbReference>
<keyword evidence="1" id="KW-0175">Coiled coil</keyword>
<dbReference type="Gene3D" id="2.60.40.10">
    <property type="entry name" value="Immunoglobulins"/>
    <property type="match status" value="1"/>
</dbReference>
<feature type="compositionally biased region" description="Basic residues" evidence="2">
    <location>
        <begin position="606"/>
        <end position="617"/>
    </location>
</feature>
<dbReference type="InterPro" id="IPR003961">
    <property type="entry name" value="FN3_dom"/>
</dbReference>
<dbReference type="InterPro" id="IPR013783">
    <property type="entry name" value="Ig-like_fold"/>
</dbReference>
<dbReference type="InterPro" id="IPR036116">
    <property type="entry name" value="FN3_sf"/>
</dbReference>
<name>A0A8B6H6G6_MYTGA</name>
<dbReference type="PANTHER" id="PTHR31594">
    <property type="entry name" value="AIG1-TYPE G DOMAIN-CONTAINING PROTEIN"/>
    <property type="match status" value="1"/>
</dbReference>
<dbReference type="InterPro" id="IPR052090">
    <property type="entry name" value="Cytolytic_pore-forming_toxin"/>
</dbReference>
<sequence length="872" mass="98866">CDFDFTAEDTISSKTSFLDINADLKLSLFFGWIEVNGSAKYLENHRTFTRQSRVSFKYRCRTHFKELRINELMSEQQEDRQVLDSGIATHVVTGILYGIDAIFMFDRNTTDNEDKLQIQNKLEAMIKFLPKASVTLNTDEHKNKLLDNVKCTYHGDITLDSEPSSFEEAIKVYKSLPSKLGPKAEKCVPMSIWLYPLNKLASKKVTLNEPLHVILINQIQDKLEKIQVLKMKCNDLTARPTCLYDETYRQKVDEMQKTVEQSEQKLKSKLSSEVTAAKSINLVQGNIRNILDEYEKSPKSPEKLDDKLLEMRTVINVFDTCVTKIPSSNKEDNTSHVSQESEQFKLPPIENFVEDLQKRLVNTQTDAQRKTSVRRNISNVRKSVKKDIKIFVSKCAEKEKQTEQTNVSQGADVEVFTINDMRYRQKDDLLTTVEKSEQNLQSQLSRSTAAVSSIHLVKGNADNLLDEHEKSPKSNEKSDNNLSEMRTATNVHETCVIKFPTSYKNSSLNELDDMHQQLSHDNAPIELPLIEKISGDLSEDKSHTTAQRKQDLIDNSVSIKSVKDEIEISQQMETQEKQTKQSFVKQEENVELSSPVRTDQPAVSKRPGKPSVRRRPSQHSVPLRPGKSSESFRKSQPPVLFRPSQPSAPLIAGQPFGKALSSVPLRLSRPSEPFGPGQPSVMSRPGRPSVPFRQRQSSIPFGLEQPSVPFRPGPSSVPFSQGQSSELYGLRQLSFPFEPGQRSVLFRPSQPPELNKKRQRSVPFELGQPAMPFRPDKPSVILLGKNLIVIRWQVPPNLTADYFYEVSYRSVYQSEWTIPRSLSLVNEPSATINMSLNPGTDYVFRVRCKYGGVFGDYSEVSNAINTPACIIL</sequence>
<dbReference type="InterPro" id="IPR056072">
    <property type="entry name" value="SNTX_MACPF/CDC-like_dom"/>
</dbReference>
<comment type="caution">
    <text evidence="4">The sequence shown here is derived from an EMBL/GenBank/DDBJ whole genome shotgun (WGS) entry which is preliminary data.</text>
</comment>
<dbReference type="OrthoDB" id="8954335at2759"/>
<dbReference type="Proteomes" id="UP000596742">
    <property type="component" value="Unassembled WGS sequence"/>
</dbReference>
<evidence type="ECO:0000313" key="4">
    <source>
        <dbReference type="EMBL" id="VDI74340.1"/>
    </source>
</evidence>